<dbReference type="PROSITE" id="PS51257">
    <property type="entry name" value="PROKAR_LIPOPROTEIN"/>
    <property type="match status" value="1"/>
</dbReference>
<feature type="signal peptide" evidence="1">
    <location>
        <begin position="1"/>
        <end position="17"/>
    </location>
</feature>
<evidence type="ECO:0008006" key="4">
    <source>
        <dbReference type="Google" id="ProtNLM"/>
    </source>
</evidence>
<dbReference type="EMBL" id="FXXQ01000001">
    <property type="protein sequence ID" value="SMX22171.1"/>
    <property type="molecule type" value="Genomic_DNA"/>
</dbReference>
<name>A0A238IVW9_9RHOB</name>
<gene>
    <name evidence="2" type="ORF">BOA8489_00261</name>
</gene>
<organism evidence="2 3">
    <name type="scientific">Boseongicola aestuarii</name>
    <dbReference type="NCBI Taxonomy" id="1470561"/>
    <lineage>
        <taxon>Bacteria</taxon>
        <taxon>Pseudomonadati</taxon>
        <taxon>Pseudomonadota</taxon>
        <taxon>Alphaproteobacteria</taxon>
        <taxon>Rhodobacterales</taxon>
        <taxon>Paracoccaceae</taxon>
        <taxon>Boseongicola</taxon>
    </lineage>
</organism>
<evidence type="ECO:0000313" key="2">
    <source>
        <dbReference type="EMBL" id="SMX22171.1"/>
    </source>
</evidence>
<dbReference type="AlphaFoldDB" id="A0A238IVW9"/>
<keyword evidence="3" id="KW-1185">Reference proteome</keyword>
<protein>
    <recommendedName>
        <fullName evidence="4">Lipoprotein</fullName>
    </recommendedName>
</protein>
<reference evidence="2 3" key="1">
    <citation type="submission" date="2017-05" db="EMBL/GenBank/DDBJ databases">
        <authorList>
            <person name="Song R."/>
            <person name="Chenine A.L."/>
            <person name="Ruprecht R.M."/>
        </authorList>
    </citation>
    <scope>NUCLEOTIDE SEQUENCE [LARGE SCALE GENOMIC DNA]</scope>
    <source>
        <strain evidence="2 3">CECT 8489</strain>
    </source>
</reference>
<keyword evidence="1" id="KW-0732">Signal</keyword>
<proteinExistence type="predicted"/>
<dbReference type="Proteomes" id="UP000201838">
    <property type="component" value="Unassembled WGS sequence"/>
</dbReference>
<feature type="chain" id="PRO_5011991694" description="Lipoprotein" evidence="1">
    <location>
        <begin position="18"/>
        <end position="197"/>
    </location>
</feature>
<sequence length="197" mass="21621">MSLIRSVFLGLALGVLAACGSYGPTDVSSHDVAKLEAGLLALGPEVDPDEAARAARIAYEYTAILAREYEIADAPLVHNTKVNMGLKPRGLCWHWAEDMENRLLKENFQTLDVLRAIANAESDWLIDHSTALLAPRGGGLRDAMVLDPWRYGGRLAWAPVPEDTRYDWVPQEVVHARWRAEIAAGKREAPPVGATLK</sequence>
<evidence type="ECO:0000313" key="3">
    <source>
        <dbReference type="Proteomes" id="UP000201838"/>
    </source>
</evidence>
<evidence type="ECO:0000256" key="1">
    <source>
        <dbReference type="SAM" id="SignalP"/>
    </source>
</evidence>
<accession>A0A238IVW9</accession>
<dbReference type="OrthoDB" id="5339359at2"/>
<dbReference type="RefSeq" id="WP_093972478.1">
    <property type="nucleotide sequence ID" value="NZ_FXXQ01000001.1"/>
</dbReference>